<dbReference type="GO" id="GO:0006520">
    <property type="term" value="P:amino acid metabolic process"/>
    <property type="evidence" value="ECO:0007669"/>
    <property type="project" value="InterPro"/>
</dbReference>
<dbReference type="InterPro" id="IPR040919">
    <property type="entry name" value="Asparaginase_C"/>
</dbReference>
<dbReference type="SUPFAM" id="SSF53774">
    <property type="entry name" value="Glutaminase/Asparaginase"/>
    <property type="match status" value="1"/>
</dbReference>
<dbReference type="InterPro" id="IPR006034">
    <property type="entry name" value="Asparaginase/glutaminase-like"/>
</dbReference>
<dbReference type="PROSITE" id="PS51732">
    <property type="entry name" value="ASN_GLN_ASE_3"/>
    <property type="match status" value="1"/>
</dbReference>
<dbReference type="PIRSF" id="PIRSF001220">
    <property type="entry name" value="L-ASNase_gatD"/>
    <property type="match status" value="1"/>
</dbReference>
<dbReference type="SMART" id="SM00870">
    <property type="entry name" value="Asparaginase"/>
    <property type="match status" value="1"/>
</dbReference>
<sequence length="452" mass="50697">MAEKLKGYKDDGKKLLEKYKVEIWDIVKINTKESEYEGIILPRNEFSSPNYVEIKLENNYNIGINYNKIVKIDKIGQKEANYKIPEKKFPKNKNLPNLKLLGTGGTVASRLDYTTGAVIPSFTPGELFSAVPELAEICNLECEIIFKILSENMKIEYWQKLAEKVKEAANSDIEGIMIGHGTDTMSFTSAALSFMLKNLSIPVVLVGSQRSSDRPSSDAALNLINAAVVAGSDIAEVVVSMLGSSSHEYGLIHRGTLVRKMHTSVRNTFRTINNIPLGMIKNRKIKMFTDEYKKRSKLETLVSTNFEKKIALIYTYPEIDNELINFYIDKGYKGIVFAGTGLGHVPTTIYDSIERSIQEGMTILMTTQTLHGFVGMNVYSTGRELQNLGVIPGRNLLPEVAYVKLGWVLGQTNNSEEVKNLLLKNIAGEFIEREIPIAFNYNIDELLNKNKL</sequence>
<dbReference type="InterPro" id="IPR040918">
    <property type="entry name" value="GatD_N"/>
</dbReference>
<name>A0A0F9NE25_9ZZZZ</name>
<comment type="caution">
    <text evidence="8">The sequence shown here is derived from an EMBL/GenBank/DDBJ whole genome shotgun (WGS) entry which is preliminary data.</text>
</comment>
<reference evidence="8" key="1">
    <citation type="journal article" date="2015" name="Nature">
        <title>Complex archaea that bridge the gap between prokaryotes and eukaryotes.</title>
        <authorList>
            <person name="Spang A."/>
            <person name="Saw J.H."/>
            <person name="Jorgensen S.L."/>
            <person name="Zaremba-Niedzwiedzka K."/>
            <person name="Martijn J."/>
            <person name="Lind A.E."/>
            <person name="van Eijk R."/>
            <person name="Schleper C."/>
            <person name="Guy L."/>
            <person name="Ettema T.J."/>
        </authorList>
    </citation>
    <scope>NUCLEOTIDE SEQUENCE</scope>
</reference>
<gene>
    <name evidence="8" type="ORF">LCGC14_0962670</name>
</gene>
<dbReference type="InterPro" id="IPR020827">
    <property type="entry name" value="Asparaginase/glutaminase_AS1"/>
</dbReference>
<evidence type="ECO:0000259" key="5">
    <source>
        <dbReference type="Pfam" id="PF00710"/>
    </source>
</evidence>
<dbReference type="Pfam" id="PF00710">
    <property type="entry name" value="Asparaginase"/>
    <property type="match status" value="1"/>
</dbReference>
<dbReference type="PANTHER" id="PTHR11707:SF28">
    <property type="entry name" value="60 KDA LYSOPHOSPHOLIPASE"/>
    <property type="match status" value="1"/>
</dbReference>
<dbReference type="NCBIfam" id="TIGR02153">
    <property type="entry name" value="gatD_arch"/>
    <property type="match status" value="1"/>
</dbReference>
<evidence type="ECO:0000256" key="1">
    <source>
        <dbReference type="ARBA" id="ARBA00022598"/>
    </source>
</evidence>
<dbReference type="GO" id="GO:0016874">
    <property type="term" value="F:ligase activity"/>
    <property type="evidence" value="ECO:0007669"/>
    <property type="project" value="UniProtKB-KW"/>
</dbReference>
<feature type="domain" description="Asparaginase/glutaminase C-terminal" evidence="6">
    <location>
        <begin position="309"/>
        <end position="421"/>
    </location>
</feature>
<dbReference type="GO" id="GO:0004067">
    <property type="term" value="F:asparaginase activity"/>
    <property type="evidence" value="ECO:0007669"/>
    <property type="project" value="InterPro"/>
</dbReference>
<dbReference type="Gene3D" id="3.40.50.40">
    <property type="match status" value="1"/>
</dbReference>
<protein>
    <recommendedName>
        <fullName evidence="9">Glutamyl-tRNA(Gln) amidotransferase subunit D</fullName>
    </recommendedName>
</protein>
<dbReference type="PRINTS" id="PR00139">
    <property type="entry name" value="ASNGLNASE"/>
</dbReference>
<evidence type="ECO:0000259" key="7">
    <source>
        <dbReference type="Pfam" id="PF18195"/>
    </source>
</evidence>
<dbReference type="InterPro" id="IPR037152">
    <property type="entry name" value="L-asparaginase_N_sf"/>
</dbReference>
<dbReference type="Pfam" id="PF17763">
    <property type="entry name" value="Asparaginase_C"/>
    <property type="match status" value="1"/>
</dbReference>
<evidence type="ECO:0000256" key="2">
    <source>
        <dbReference type="ARBA" id="ARBA00022741"/>
    </source>
</evidence>
<dbReference type="NCBIfam" id="NF003217">
    <property type="entry name" value="PRK04183.1"/>
    <property type="match status" value="1"/>
</dbReference>
<dbReference type="AlphaFoldDB" id="A0A0F9NE25"/>
<dbReference type="CDD" id="cd08962">
    <property type="entry name" value="GatD"/>
    <property type="match status" value="1"/>
</dbReference>
<keyword evidence="2" id="KW-0547">Nucleotide-binding</keyword>
<dbReference type="Gene3D" id="2.30.30.520">
    <property type="match status" value="1"/>
</dbReference>
<dbReference type="InterPro" id="IPR037222">
    <property type="entry name" value="GatD_N_sf"/>
</dbReference>
<dbReference type="InterPro" id="IPR006033">
    <property type="entry name" value="AsnA_fam"/>
</dbReference>
<dbReference type="InterPro" id="IPR027474">
    <property type="entry name" value="L-asparaginase_N"/>
</dbReference>
<dbReference type="InterPro" id="IPR011878">
    <property type="entry name" value="GatD"/>
</dbReference>
<feature type="domain" description="GatD N-terminal" evidence="7">
    <location>
        <begin position="22"/>
        <end position="74"/>
    </location>
</feature>
<dbReference type="NCBIfam" id="TIGR00519">
    <property type="entry name" value="asnASE_I"/>
    <property type="match status" value="1"/>
</dbReference>
<dbReference type="GO" id="GO:0006450">
    <property type="term" value="P:regulation of translational fidelity"/>
    <property type="evidence" value="ECO:0007669"/>
    <property type="project" value="InterPro"/>
</dbReference>
<evidence type="ECO:0000256" key="4">
    <source>
        <dbReference type="ARBA" id="ARBA00022917"/>
    </source>
</evidence>
<dbReference type="InterPro" id="IPR036152">
    <property type="entry name" value="Asp/glu_Ase-like_sf"/>
</dbReference>
<dbReference type="PANTHER" id="PTHR11707">
    <property type="entry name" value="L-ASPARAGINASE"/>
    <property type="match status" value="1"/>
</dbReference>
<dbReference type="PIRSF" id="PIRSF500175">
    <property type="entry name" value="Glu_ADT_D"/>
    <property type="match status" value="1"/>
</dbReference>
<keyword evidence="3" id="KW-0067">ATP-binding</keyword>
<dbReference type="PROSITE" id="PS00144">
    <property type="entry name" value="ASN_GLN_ASE_1"/>
    <property type="match status" value="1"/>
</dbReference>
<dbReference type="InterPro" id="IPR027475">
    <property type="entry name" value="Asparaginase/glutaminase_AS2"/>
</dbReference>
<dbReference type="PROSITE" id="PS00917">
    <property type="entry name" value="ASN_GLN_ASE_2"/>
    <property type="match status" value="1"/>
</dbReference>
<proteinExistence type="inferred from homology"/>
<keyword evidence="4" id="KW-0648">Protein biosynthesis</keyword>
<dbReference type="Gene3D" id="3.40.50.1170">
    <property type="entry name" value="L-asparaginase, N-terminal domain"/>
    <property type="match status" value="1"/>
</dbReference>
<dbReference type="GO" id="GO:0005524">
    <property type="term" value="F:ATP binding"/>
    <property type="evidence" value="ECO:0007669"/>
    <property type="project" value="UniProtKB-KW"/>
</dbReference>
<keyword evidence="1" id="KW-0436">Ligase</keyword>
<evidence type="ECO:0000259" key="6">
    <source>
        <dbReference type="Pfam" id="PF17763"/>
    </source>
</evidence>
<dbReference type="EMBL" id="LAZR01003492">
    <property type="protein sequence ID" value="KKN17755.1"/>
    <property type="molecule type" value="Genomic_DNA"/>
</dbReference>
<dbReference type="InterPro" id="IPR027473">
    <property type="entry name" value="L-asparaginase_C"/>
</dbReference>
<dbReference type="GO" id="GO:0006412">
    <property type="term" value="P:translation"/>
    <property type="evidence" value="ECO:0007669"/>
    <property type="project" value="UniProtKB-KW"/>
</dbReference>
<dbReference type="HAMAP" id="MF_00586">
    <property type="entry name" value="GatD"/>
    <property type="match status" value="1"/>
</dbReference>
<dbReference type="SUPFAM" id="SSF141300">
    <property type="entry name" value="GatD N-terminal domain-like"/>
    <property type="match status" value="1"/>
</dbReference>
<evidence type="ECO:0008006" key="9">
    <source>
        <dbReference type="Google" id="ProtNLM"/>
    </source>
</evidence>
<evidence type="ECO:0000313" key="8">
    <source>
        <dbReference type="EMBL" id="KKN17755.1"/>
    </source>
</evidence>
<accession>A0A0F9NE25</accession>
<feature type="domain" description="L-asparaginase N-terminal" evidence="5">
    <location>
        <begin position="98"/>
        <end position="290"/>
    </location>
</feature>
<evidence type="ECO:0000256" key="3">
    <source>
        <dbReference type="ARBA" id="ARBA00022840"/>
    </source>
</evidence>
<organism evidence="8">
    <name type="scientific">marine sediment metagenome</name>
    <dbReference type="NCBI Taxonomy" id="412755"/>
    <lineage>
        <taxon>unclassified sequences</taxon>
        <taxon>metagenomes</taxon>
        <taxon>ecological metagenomes</taxon>
    </lineage>
</organism>
<dbReference type="Pfam" id="PF18195">
    <property type="entry name" value="GatD_N"/>
    <property type="match status" value="1"/>
</dbReference>